<dbReference type="AlphaFoldDB" id="A0A7V6PAF0"/>
<dbReference type="SUPFAM" id="SSF50486">
    <property type="entry name" value="FMT C-terminal domain-like"/>
    <property type="match status" value="1"/>
</dbReference>
<evidence type="ECO:0000313" key="1">
    <source>
        <dbReference type="EMBL" id="HHV67407.1"/>
    </source>
</evidence>
<gene>
    <name evidence="1" type="ORF">GXX48_07165</name>
</gene>
<protein>
    <submittedName>
        <fullName evidence="1">Methionyl-tRNA formyltransferase</fullName>
    </submittedName>
</protein>
<feature type="non-terminal residue" evidence="1">
    <location>
        <position position="1"/>
    </location>
</feature>
<keyword evidence="1" id="KW-0808">Transferase</keyword>
<dbReference type="GO" id="GO:0016740">
    <property type="term" value="F:transferase activity"/>
    <property type="evidence" value="ECO:0007669"/>
    <property type="project" value="UniProtKB-KW"/>
</dbReference>
<organism evidence="1 2">
    <name type="scientific">Brucella intermedia</name>
    <dbReference type="NCBI Taxonomy" id="94625"/>
    <lineage>
        <taxon>Bacteria</taxon>
        <taxon>Pseudomonadati</taxon>
        <taxon>Pseudomonadota</taxon>
        <taxon>Alphaproteobacteria</taxon>
        <taxon>Hyphomicrobiales</taxon>
        <taxon>Brucellaceae</taxon>
        <taxon>Brucella/Ochrobactrum group</taxon>
        <taxon>Brucella</taxon>
    </lineage>
</organism>
<comment type="caution">
    <text evidence="1">The sequence shown here is derived from an EMBL/GenBank/DDBJ whole genome shotgun (WGS) entry which is preliminary data.</text>
</comment>
<evidence type="ECO:0000313" key="2">
    <source>
        <dbReference type="Proteomes" id="UP000551563"/>
    </source>
</evidence>
<dbReference type="Proteomes" id="UP000551563">
    <property type="component" value="Unassembled WGS sequence"/>
</dbReference>
<reference evidence="1 2" key="1">
    <citation type="journal article" date="2020" name="Biotechnol. Biofuels">
        <title>New insights from the biogas microbiome by comprehensive genome-resolved metagenomics of nearly 1600 species originating from multiple anaerobic digesters.</title>
        <authorList>
            <person name="Campanaro S."/>
            <person name="Treu L."/>
            <person name="Rodriguez-R L.M."/>
            <person name="Kovalovszki A."/>
            <person name="Ziels R.M."/>
            <person name="Maus I."/>
            <person name="Zhu X."/>
            <person name="Kougias P.G."/>
            <person name="Basile A."/>
            <person name="Luo G."/>
            <person name="Schluter A."/>
            <person name="Konstantinidis K.T."/>
            <person name="Angelidaki I."/>
        </authorList>
    </citation>
    <scope>NUCLEOTIDE SEQUENCE [LARGE SCALE GENOMIC DNA]</scope>
    <source>
        <strain evidence="1">AS04akNAM_66</strain>
    </source>
</reference>
<sequence length="31" mass="3291">GAVRLVTLQRSGGKPLPAQEFLRGAQVTKVL</sequence>
<proteinExistence type="predicted"/>
<name>A0A7V6PAF0_9HYPH</name>
<dbReference type="InterPro" id="IPR011034">
    <property type="entry name" value="Formyl_transferase-like_C_sf"/>
</dbReference>
<dbReference type="EMBL" id="DUMN01000210">
    <property type="protein sequence ID" value="HHV67407.1"/>
    <property type="molecule type" value="Genomic_DNA"/>
</dbReference>
<accession>A0A7V6PAF0</accession>